<proteinExistence type="predicted"/>
<dbReference type="PANTHER" id="PTHR13887">
    <property type="entry name" value="GLUTATHIONE S-TRANSFERASE KAPPA"/>
    <property type="match status" value="1"/>
</dbReference>
<dbReference type="RefSeq" id="WP_185666334.1">
    <property type="nucleotide sequence ID" value="NZ_JABBJF010000001.1"/>
</dbReference>
<dbReference type="Proteomes" id="UP000607331">
    <property type="component" value="Unassembled WGS sequence"/>
</dbReference>
<sequence length="237" mass="27074">MICDNETGQCIITPAMDGFSPGPARIEDGSITVHYVGDPMCSWCWGLAESVKTLETYSLKNGFRFVLTNGGLRAGGGDEWNDDFRLFLRNEWQHINQVTDQPFSYALLDKSEFNYDTEPACRAVVSASLINSAVKLKFFHETQRKFYTESEDPTALSFYKSICEKNDIDFKVFSEIFESRFSELETHSEFNHVRQFGVNSFPTILLEKEGTIRKVLSGYANKIEIIKMVEESLSKKY</sequence>
<name>A0ABR6RN26_9ENTR</name>
<dbReference type="EMBL" id="JABBJF010000001">
    <property type="protein sequence ID" value="MBC1184532.1"/>
    <property type="molecule type" value="Genomic_DNA"/>
</dbReference>
<dbReference type="PANTHER" id="PTHR13887:SF54">
    <property type="entry name" value="DSBA FAMILY PROTEIN"/>
    <property type="match status" value="1"/>
</dbReference>
<dbReference type="Gene3D" id="1.10.472.60">
    <property type="entry name" value="putative protein disulfide isomerase domain"/>
    <property type="match status" value="1"/>
</dbReference>
<organism evidence="1 2">
    <name type="scientific">Kluyvera sichuanensis</name>
    <dbReference type="NCBI Taxonomy" id="2725494"/>
    <lineage>
        <taxon>Bacteria</taxon>
        <taxon>Pseudomonadati</taxon>
        <taxon>Pseudomonadota</taxon>
        <taxon>Gammaproteobacteria</taxon>
        <taxon>Enterobacterales</taxon>
        <taxon>Enterobacteriaceae</taxon>
        <taxon>Kluyvera</taxon>
    </lineage>
</organism>
<comment type="caution">
    <text evidence="1">The sequence shown here is derived from an EMBL/GenBank/DDBJ whole genome shotgun (WGS) entry which is preliminary data.</text>
</comment>
<keyword evidence="2" id="KW-1185">Reference proteome</keyword>
<dbReference type="SUPFAM" id="SSF52833">
    <property type="entry name" value="Thioredoxin-like"/>
    <property type="match status" value="1"/>
</dbReference>
<dbReference type="CDD" id="cd03025">
    <property type="entry name" value="DsbA_FrnE_like"/>
    <property type="match status" value="1"/>
</dbReference>
<dbReference type="InterPro" id="IPR036249">
    <property type="entry name" value="Thioredoxin-like_sf"/>
</dbReference>
<evidence type="ECO:0008006" key="3">
    <source>
        <dbReference type="Google" id="ProtNLM"/>
    </source>
</evidence>
<evidence type="ECO:0000313" key="2">
    <source>
        <dbReference type="Proteomes" id="UP000607331"/>
    </source>
</evidence>
<reference evidence="1 2" key="1">
    <citation type="submission" date="2020-04" db="EMBL/GenBank/DDBJ databases">
        <title>The draft genome of Kluyvera sichuanensis strain SCKS090646.</title>
        <authorList>
            <person name="Wei L."/>
            <person name="Liu L."/>
            <person name="Feng Y."/>
            <person name="Zong Z."/>
        </authorList>
    </citation>
    <scope>NUCLEOTIDE SEQUENCE [LARGE SCALE GENOMIC DNA]</scope>
    <source>
        <strain evidence="1 2">090646</strain>
    </source>
</reference>
<evidence type="ECO:0000313" key="1">
    <source>
        <dbReference type="EMBL" id="MBC1184532.1"/>
    </source>
</evidence>
<gene>
    <name evidence="1" type="ORF">HII27_02260</name>
</gene>
<protein>
    <recommendedName>
        <fullName evidence="3">DsbA family protein</fullName>
    </recommendedName>
</protein>
<dbReference type="Gene3D" id="3.40.30.10">
    <property type="entry name" value="Glutaredoxin"/>
    <property type="match status" value="1"/>
</dbReference>
<accession>A0ABR6RN26</accession>